<proteinExistence type="predicted"/>
<feature type="domain" description="UbiC transcription regulator-associated" evidence="5">
    <location>
        <begin position="104"/>
        <end position="242"/>
    </location>
</feature>
<dbReference type="InterPro" id="IPR000524">
    <property type="entry name" value="Tscrpt_reg_HTH_GntR"/>
</dbReference>
<comment type="caution">
    <text evidence="6">The sequence shown here is derived from an EMBL/GenBank/DDBJ whole genome shotgun (WGS) entry which is preliminary data.</text>
</comment>
<evidence type="ECO:0000256" key="3">
    <source>
        <dbReference type="ARBA" id="ARBA00023163"/>
    </source>
</evidence>
<dbReference type="PRINTS" id="PR00035">
    <property type="entry name" value="HTHGNTR"/>
</dbReference>
<dbReference type="SUPFAM" id="SSF64288">
    <property type="entry name" value="Chorismate lyase-like"/>
    <property type="match status" value="1"/>
</dbReference>
<dbReference type="InterPro" id="IPR036390">
    <property type="entry name" value="WH_DNA-bd_sf"/>
</dbReference>
<dbReference type="Proteomes" id="UP001205185">
    <property type="component" value="Unassembled WGS sequence"/>
</dbReference>
<protein>
    <submittedName>
        <fullName evidence="6">Transcriptional regulator, GntR family</fullName>
    </submittedName>
</protein>
<accession>A0ABT1IPA5</accession>
<gene>
    <name evidence="6" type="ORF">LV75_006857</name>
</gene>
<keyword evidence="1" id="KW-0805">Transcription regulation</keyword>
<name>A0ABT1IPA5_9PSEU</name>
<keyword evidence="3" id="KW-0804">Transcription</keyword>
<dbReference type="Gene3D" id="3.40.1410.10">
    <property type="entry name" value="Chorismate lyase-like"/>
    <property type="match status" value="1"/>
</dbReference>
<dbReference type="SMART" id="SM00866">
    <property type="entry name" value="UTRA"/>
    <property type="match status" value="1"/>
</dbReference>
<keyword evidence="2" id="KW-0238">DNA-binding</keyword>
<evidence type="ECO:0000256" key="1">
    <source>
        <dbReference type="ARBA" id="ARBA00023015"/>
    </source>
</evidence>
<feature type="domain" description="HTH gntR-type" evidence="4">
    <location>
        <begin position="25"/>
        <end position="82"/>
    </location>
</feature>
<reference evidence="6 7" key="1">
    <citation type="submission" date="2022-06" db="EMBL/GenBank/DDBJ databases">
        <title>Genomic Encyclopedia of Archaeal and Bacterial Type Strains, Phase II (KMG-II): from individual species to whole genera.</title>
        <authorList>
            <person name="Goeker M."/>
        </authorList>
    </citation>
    <scope>NUCLEOTIDE SEQUENCE [LARGE SCALE GENOMIC DNA]</scope>
    <source>
        <strain evidence="6 7">DSM 44255</strain>
    </source>
</reference>
<dbReference type="RefSeq" id="WP_372504299.1">
    <property type="nucleotide sequence ID" value="NZ_BAAAVB010000018.1"/>
</dbReference>
<organism evidence="6 7">
    <name type="scientific">Actinokineospora diospyrosa</name>
    <dbReference type="NCBI Taxonomy" id="103728"/>
    <lineage>
        <taxon>Bacteria</taxon>
        <taxon>Bacillati</taxon>
        <taxon>Actinomycetota</taxon>
        <taxon>Actinomycetes</taxon>
        <taxon>Pseudonocardiales</taxon>
        <taxon>Pseudonocardiaceae</taxon>
        <taxon>Actinokineospora</taxon>
    </lineage>
</organism>
<dbReference type="InterPro" id="IPR011663">
    <property type="entry name" value="UTRA"/>
</dbReference>
<dbReference type="Pfam" id="PF00392">
    <property type="entry name" value="GntR"/>
    <property type="match status" value="1"/>
</dbReference>
<dbReference type="EMBL" id="JAMTCO010000023">
    <property type="protein sequence ID" value="MCP2274323.1"/>
    <property type="molecule type" value="Genomic_DNA"/>
</dbReference>
<sequence length="267" mass="29281">MIPAVERPGATRLDRTRSTPLWAQLHADLLRRVEGGEFEHAFPGELALAADYAVSRNTVREALRRLRADGTVVAGRGHPPRLGRQTEITQPLGALYSLFASVRASGLSAYSAVRKLDVRADGVVASKLGLEESTPLLYLERVRFAGEAPLAVDRVWLPYALTAGLREADFTETSLYEELDTRCGIRLTGGQERIRAVVPTPGEQRLLAAPEGTAALAVDRLGLAERNPVEWRHTVVRGDRFSVLARFSAKGYQLDVHSGHNGPDWSR</sequence>
<dbReference type="PANTHER" id="PTHR44846">
    <property type="entry name" value="MANNOSYL-D-GLYCERATE TRANSPORT/METABOLISM SYSTEM REPRESSOR MNGR-RELATED"/>
    <property type="match status" value="1"/>
</dbReference>
<evidence type="ECO:0000256" key="2">
    <source>
        <dbReference type="ARBA" id="ARBA00023125"/>
    </source>
</evidence>
<keyword evidence="7" id="KW-1185">Reference proteome</keyword>
<dbReference type="SUPFAM" id="SSF46785">
    <property type="entry name" value="Winged helix' DNA-binding domain"/>
    <property type="match status" value="1"/>
</dbReference>
<evidence type="ECO:0000259" key="5">
    <source>
        <dbReference type="SMART" id="SM00866"/>
    </source>
</evidence>
<dbReference type="SMART" id="SM00345">
    <property type="entry name" value="HTH_GNTR"/>
    <property type="match status" value="1"/>
</dbReference>
<dbReference type="PANTHER" id="PTHR44846:SF1">
    <property type="entry name" value="MANNOSYL-D-GLYCERATE TRANSPORT_METABOLISM SYSTEM REPRESSOR MNGR-RELATED"/>
    <property type="match status" value="1"/>
</dbReference>
<dbReference type="Pfam" id="PF07702">
    <property type="entry name" value="UTRA"/>
    <property type="match status" value="1"/>
</dbReference>
<evidence type="ECO:0000313" key="7">
    <source>
        <dbReference type="Proteomes" id="UP001205185"/>
    </source>
</evidence>
<dbReference type="InterPro" id="IPR028978">
    <property type="entry name" value="Chorismate_lyase_/UTRA_dom_sf"/>
</dbReference>
<dbReference type="Gene3D" id="1.10.10.10">
    <property type="entry name" value="Winged helix-like DNA-binding domain superfamily/Winged helix DNA-binding domain"/>
    <property type="match status" value="1"/>
</dbReference>
<dbReference type="InterPro" id="IPR050679">
    <property type="entry name" value="Bact_HTH_transcr_reg"/>
</dbReference>
<dbReference type="InterPro" id="IPR036388">
    <property type="entry name" value="WH-like_DNA-bd_sf"/>
</dbReference>
<evidence type="ECO:0000313" key="6">
    <source>
        <dbReference type="EMBL" id="MCP2274323.1"/>
    </source>
</evidence>
<evidence type="ECO:0000259" key="4">
    <source>
        <dbReference type="SMART" id="SM00345"/>
    </source>
</evidence>